<dbReference type="AlphaFoldDB" id="A0A8J4ET29"/>
<dbReference type="EMBL" id="BNCO01000003">
    <property type="protein sequence ID" value="GIL45453.1"/>
    <property type="molecule type" value="Genomic_DNA"/>
</dbReference>
<dbReference type="PANTHER" id="PTHR46438">
    <property type="entry name" value="ALPHA/BETA-HYDROLASES SUPERFAMILY PROTEIN"/>
    <property type="match status" value="1"/>
</dbReference>
<dbReference type="InterPro" id="IPR000073">
    <property type="entry name" value="AB_hydrolase_1"/>
</dbReference>
<comment type="caution">
    <text evidence="2">The sequence shown here is derived from an EMBL/GenBank/DDBJ whole genome shotgun (WGS) entry which is preliminary data.</text>
</comment>
<dbReference type="Pfam" id="PF12697">
    <property type="entry name" value="Abhydrolase_6"/>
    <property type="match status" value="1"/>
</dbReference>
<keyword evidence="3" id="KW-1185">Reference proteome</keyword>
<dbReference type="PANTHER" id="PTHR46438:SF12">
    <property type="entry name" value="ALPHA_BETA-HYDROLASES SUPERFAMILY PROTEIN"/>
    <property type="match status" value="1"/>
</dbReference>
<evidence type="ECO:0000313" key="2">
    <source>
        <dbReference type="EMBL" id="GIL45453.1"/>
    </source>
</evidence>
<reference evidence="2" key="1">
    <citation type="journal article" date="2021" name="Proc. Natl. Acad. Sci. U.S.A.">
        <title>Three genomes in the algal genus Volvox reveal the fate of a haploid sex-determining region after a transition to homothallism.</title>
        <authorList>
            <person name="Yamamoto K."/>
            <person name="Hamaji T."/>
            <person name="Kawai-Toyooka H."/>
            <person name="Matsuzaki R."/>
            <person name="Takahashi F."/>
            <person name="Nishimura Y."/>
            <person name="Kawachi M."/>
            <person name="Noguchi H."/>
            <person name="Minakuchi Y."/>
            <person name="Umen J.G."/>
            <person name="Toyoda A."/>
            <person name="Nozaki H."/>
        </authorList>
    </citation>
    <scope>NUCLEOTIDE SEQUENCE</scope>
    <source>
        <strain evidence="2">NIES-3780</strain>
    </source>
</reference>
<sequence length="362" mass="39751">MAQNTILHYRTNGLWAKAGYPHNRIVQTSRAVVPKAYSSRIGETEVKPGVYEGFWTWKGYKIRYQRSGDTGEAVLLVHGFGGNADHWRKNTPSLGANHRAFAIDLLGYGFSDKPSPRSVPANSLYCFDNWGNQLADFIRERIEDPAFIVCNSVGGLAGLQASIVAPELVQGVQCIDISLRGLHVKRQAPWKRPLVAAFQRFLRETDAGKAFFANVATERTVGNILRQAYGRKEAVTEELVQAILRPGLQPGAVDVFLDFISYSGGPLPEELMEATTRPVSLLWGEVDPWENVEEGRRLFASLPSVVEFVTLPGVGHCPQDEAPELVNPLIERFIATYGSKKASTYAPSTVNTGSTSGNSTLS</sequence>
<dbReference type="InterPro" id="IPR029058">
    <property type="entry name" value="AB_hydrolase_fold"/>
</dbReference>
<feature type="domain" description="AB hydrolase-1" evidence="1">
    <location>
        <begin position="74"/>
        <end position="327"/>
    </location>
</feature>
<accession>A0A8J4ET29</accession>
<evidence type="ECO:0000313" key="3">
    <source>
        <dbReference type="Proteomes" id="UP000747399"/>
    </source>
</evidence>
<proteinExistence type="predicted"/>
<dbReference type="Gene3D" id="3.40.50.1820">
    <property type="entry name" value="alpha/beta hydrolase"/>
    <property type="match status" value="1"/>
</dbReference>
<evidence type="ECO:0000259" key="1">
    <source>
        <dbReference type="Pfam" id="PF12697"/>
    </source>
</evidence>
<name>A0A8J4ET29_9CHLO</name>
<dbReference type="SUPFAM" id="SSF53474">
    <property type="entry name" value="alpha/beta-Hydrolases"/>
    <property type="match status" value="1"/>
</dbReference>
<dbReference type="Proteomes" id="UP000747399">
    <property type="component" value="Unassembled WGS sequence"/>
</dbReference>
<organism evidence="2 3">
    <name type="scientific">Volvox africanus</name>
    <dbReference type="NCBI Taxonomy" id="51714"/>
    <lineage>
        <taxon>Eukaryota</taxon>
        <taxon>Viridiplantae</taxon>
        <taxon>Chlorophyta</taxon>
        <taxon>core chlorophytes</taxon>
        <taxon>Chlorophyceae</taxon>
        <taxon>CS clade</taxon>
        <taxon>Chlamydomonadales</taxon>
        <taxon>Volvocaceae</taxon>
        <taxon>Volvox</taxon>
    </lineage>
</organism>
<protein>
    <recommendedName>
        <fullName evidence="1">AB hydrolase-1 domain-containing protein</fullName>
    </recommendedName>
</protein>
<gene>
    <name evidence="2" type="ORF">Vafri_2698</name>
</gene>